<comment type="caution">
    <text evidence="4">The sequence shown here is derived from an EMBL/GenBank/DDBJ whole genome shotgun (WGS) entry which is preliminary data.</text>
</comment>
<dbReference type="OrthoDB" id="70588at2759"/>
<dbReference type="GO" id="GO:0008277">
    <property type="term" value="P:regulation of G protein-coupled receptor signaling pathway"/>
    <property type="evidence" value="ECO:0007669"/>
    <property type="project" value="InterPro"/>
</dbReference>
<keyword evidence="5" id="KW-1185">Reference proteome</keyword>
<dbReference type="Gene3D" id="3.40.30.10">
    <property type="entry name" value="Glutaredoxin"/>
    <property type="match status" value="1"/>
</dbReference>
<comment type="similarity">
    <text evidence="1">Belongs to the phosducin family.</text>
</comment>
<dbReference type="PANTHER" id="PTHR46052">
    <property type="entry name" value="PHOSDUCIN-LIKE PROTEIN"/>
    <property type="match status" value="1"/>
</dbReference>
<evidence type="ECO:0000313" key="4">
    <source>
        <dbReference type="EMBL" id="KAJ1921256.1"/>
    </source>
</evidence>
<dbReference type="InterPro" id="IPR051499">
    <property type="entry name" value="Phosducin-like_reg"/>
</dbReference>
<dbReference type="Pfam" id="PF02114">
    <property type="entry name" value="Phosducin"/>
    <property type="match status" value="1"/>
</dbReference>
<evidence type="ECO:0000256" key="1">
    <source>
        <dbReference type="ARBA" id="ARBA00009686"/>
    </source>
</evidence>
<feature type="domain" description="Phosducin" evidence="3">
    <location>
        <begin position="65"/>
        <end position="269"/>
    </location>
</feature>
<sequence>MSSKLEREILGLLQPGDETIAESIRKEQNEAPSSENSDHESDAEDSSSEDDVDIYNGTQDPNAHFDMQHNGPQTGPKGVIADKMHHDKMQAKSEREKRDAAQKQYEKACLRNLQTNEKTIWTNTGDKNNKSKAKYSDDENDGDDDLLKELENEDDRFYQDYLRQRMGEFVIGGNHGQGGPGRVETMSPSEYVNVVDGLASSSTPIIVHLFDETSATSNSMDRALSKLSLIYTKSRFIRTPFKECGLSNNVILPTLLIYKLGELTANLVGASLGFDDPALCTEKEVKGLLNKHDALF</sequence>
<evidence type="ECO:0000259" key="3">
    <source>
        <dbReference type="Pfam" id="PF02114"/>
    </source>
</evidence>
<reference evidence="4" key="1">
    <citation type="submission" date="2022-07" db="EMBL/GenBank/DDBJ databases">
        <title>Phylogenomic reconstructions and comparative analyses of Kickxellomycotina fungi.</title>
        <authorList>
            <person name="Reynolds N.K."/>
            <person name="Stajich J.E."/>
            <person name="Barry K."/>
            <person name="Grigoriev I.V."/>
            <person name="Crous P."/>
            <person name="Smith M.E."/>
        </authorList>
    </citation>
    <scope>NUCLEOTIDE SEQUENCE</scope>
    <source>
        <strain evidence="4">NBRC 100468</strain>
    </source>
</reference>
<dbReference type="AlphaFoldDB" id="A0A9W8DWK9"/>
<dbReference type="SUPFAM" id="SSF52833">
    <property type="entry name" value="Thioredoxin-like"/>
    <property type="match status" value="1"/>
</dbReference>
<evidence type="ECO:0000313" key="5">
    <source>
        <dbReference type="Proteomes" id="UP001150538"/>
    </source>
</evidence>
<dbReference type="EMBL" id="JANBPU010000006">
    <property type="protein sequence ID" value="KAJ1921256.1"/>
    <property type="molecule type" value="Genomic_DNA"/>
</dbReference>
<dbReference type="InterPro" id="IPR024253">
    <property type="entry name" value="Phosducin_thioredoxin-like_dom"/>
</dbReference>
<dbReference type="PANTHER" id="PTHR46052:SF1">
    <property type="entry name" value="PHOSDUCIN-LIKE PROTEIN"/>
    <property type="match status" value="1"/>
</dbReference>
<gene>
    <name evidence="4" type="ORF">H4219_000857</name>
</gene>
<dbReference type="PRINTS" id="PR00677">
    <property type="entry name" value="PHOSDUCIN"/>
</dbReference>
<proteinExistence type="inferred from homology"/>
<dbReference type="InterPro" id="IPR001200">
    <property type="entry name" value="Phosducin"/>
</dbReference>
<dbReference type="InterPro" id="IPR036249">
    <property type="entry name" value="Thioredoxin-like_sf"/>
</dbReference>
<protein>
    <recommendedName>
        <fullName evidence="3">Phosducin domain-containing protein</fullName>
    </recommendedName>
</protein>
<feature type="region of interest" description="Disordered" evidence="2">
    <location>
        <begin position="1"/>
        <end position="80"/>
    </location>
</feature>
<feature type="region of interest" description="Disordered" evidence="2">
    <location>
        <begin position="120"/>
        <end position="143"/>
    </location>
</feature>
<dbReference type="Proteomes" id="UP001150538">
    <property type="component" value="Unassembled WGS sequence"/>
</dbReference>
<organism evidence="4 5">
    <name type="scientific">Mycoemilia scoparia</name>
    <dbReference type="NCBI Taxonomy" id="417184"/>
    <lineage>
        <taxon>Eukaryota</taxon>
        <taxon>Fungi</taxon>
        <taxon>Fungi incertae sedis</taxon>
        <taxon>Zoopagomycota</taxon>
        <taxon>Kickxellomycotina</taxon>
        <taxon>Kickxellomycetes</taxon>
        <taxon>Kickxellales</taxon>
        <taxon>Kickxellaceae</taxon>
        <taxon>Mycoemilia</taxon>
    </lineage>
</organism>
<evidence type="ECO:0000256" key="2">
    <source>
        <dbReference type="SAM" id="MobiDB-lite"/>
    </source>
</evidence>
<feature type="compositionally biased region" description="Acidic residues" evidence="2">
    <location>
        <begin position="41"/>
        <end position="53"/>
    </location>
</feature>
<name>A0A9W8DWK9_9FUNG</name>
<accession>A0A9W8DWK9</accession>